<dbReference type="InterPro" id="IPR025716">
    <property type="entry name" value="Post-transcriptional_regulator"/>
</dbReference>
<proteinExistence type="predicted"/>
<keyword evidence="2" id="KW-1185">Reference proteome</keyword>
<dbReference type="STRING" id="519424.AZF04_03580"/>
<organism evidence="1 2">
    <name type="scientific">Alkalihalobacillus trypoxylicola</name>
    <dbReference type="NCBI Taxonomy" id="519424"/>
    <lineage>
        <taxon>Bacteria</taxon>
        <taxon>Bacillati</taxon>
        <taxon>Bacillota</taxon>
        <taxon>Bacilli</taxon>
        <taxon>Bacillales</taxon>
        <taxon>Bacillaceae</taxon>
        <taxon>Alkalihalobacillus</taxon>
    </lineage>
</organism>
<protein>
    <submittedName>
        <fullName evidence="1">Uncharacterized protein</fullName>
    </submittedName>
</protein>
<reference evidence="1" key="1">
    <citation type="submission" date="2016-02" db="EMBL/GenBank/DDBJ databases">
        <title>Genome sequence of Bacillus trypoxylicola KCTC 13244(T).</title>
        <authorList>
            <person name="Jeong H."/>
            <person name="Park S.-H."/>
            <person name="Choi S.-K."/>
        </authorList>
    </citation>
    <scope>NUCLEOTIDE SEQUENCE [LARGE SCALE GENOMIC DNA]</scope>
    <source>
        <strain evidence="1">KCTC 13244</strain>
    </source>
</reference>
<comment type="caution">
    <text evidence="1">The sequence shown here is derived from an EMBL/GenBank/DDBJ whole genome shotgun (WGS) entry which is preliminary data.</text>
</comment>
<gene>
    <name evidence="1" type="ORF">AZF04_03580</name>
</gene>
<name>A0A162E6F7_9BACI</name>
<dbReference type="EMBL" id="LTAO01000012">
    <property type="protein sequence ID" value="KYG31871.1"/>
    <property type="molecule type" value="Genomic_DNA"/>
</dbReference>
<dbReference type="Pfam" id="PF13797">
    <property type="entry name" value="Post_transc_reg"/>
    <property type="match status" value="1"/>
</dbReference>
<evidence type="ECO:0000313" key="2">
    <source>
        <dbReference type="Proteomes" id="UP000075806"/>
    </source>
</evidence>
<dbReference type="Proteomes" id="UP000075806">
    <property type="component" value="Unassembled WGS sequence"/>
</dbReference>
<evidence type="ECO:0000313" key="1">
    <source>
        <dbReference type="EMBL" id="KYG31871.1"/>
    </source>
</evidence>
<dbReference type="OrthoDB" id="2990595at2"/>
<dbReference type="AlphaFoldDB" id="A0A162E6F7"/>
<dbReference type="RefSeq" id="WP_045485761.1">
    <property type="nucleotide sequence ID" value="NZ_LTAO01000012.1"/>
</dbReference>
<sequence>MEKQQFEAWREVVEPALQSKVDEFHLLGYERVTDQEVWECLMYQLRKSKEFMHLNQFVNHLLSLKPQIYMNWLTIQSYQEPTDWFRDFES</sequence>
<accession>A0A162E6F7</accession>